<dbReference type="Pfam" id="PF00069">
    <property type="entry name" value="Pkinase"/>
    <property type="match status" value="1"/>
</dbReference>
<keyword evidence="3 8" id="KW-0418">Kinase</keyword>
<keyword evidence="1" id="KW-0808">Transferase</keyword>
<proteinExistence type="predicted"/>
<dbReference type="InterPro" id="IPR011009">
    <property type="entry name" value="Kinase-like_dom_sf"/>
</dbReference>
<dbReference type="InterPro" id="IPR017441">
    <property type="entry name" value="Protein_kinase_ATP_BS"/>
</dbReference>
<dbReference type="CDD" id="cd14014">
    <property type="entry name" value="STKc_PknB_like"/>
    <property type="match status" value="1"/>
</dbReference>
<dbReference type="PROSITE" id="PS00108">
    <property type="entry name" value="PROTEIN_KINASE_ST"/>
    <property type="match status" value="1"/>
</dbReference>
<dbReference type="PROSITE" id="PS50011">
    <property type="entry name" value="PROTEIN_KINASE_DOM"/>
    <property type="match status" value="1"/>
</dbReference>
<dbReference type="InterPro" id="IPR000719">
    <property type="entry name" value="Prot_kinase_dom"/>
</dbReference>
<name>A0ABT5AZH0_9BACT</name>
<dbReference type="InterPro" id="IPR008271">
    <property type="entry name" value="Ser/Thr_kinase_AS"/>
</dbReference>
<feature type="region of interest" description="Disordered" evidence="6">
    <location>
        <begin position="529"/>
        <end position="561"/>
    </location>
</feature>
<dbReference type="Proteomes" id="UP001217838">
    <property type="component" value="Unassembled WGS sequence"/>
</dbReference>
<comment type="caution">
    <text evidence="8">The sequence shown here is derived from an EMBL/GenBank/DDBJ whole genome shotgun (WGS) entry which is preliminary data.</text>
</comment>
<accession>A0ABT5AZH0</accession>
<evidence type="ECO:0000256" key="6">
    <source>
        <dbReference type="SAM" id="MobiDB-lite"/>
    </source>
</evidence>
<evidence type="ECO:0000256" key="5">
    <source>
        <dbReference type="PROSITE-ProRule" id="PRU10141"/>
    </source>
</evidence>
<evidence type="ECO:0000256" key="1">
    <source>
        <dbReference type="ARBA" id="ARBA00022679"/>
    </source>
</evidence>
<feature type="compositionally biased region" description="Low complexity" evidence="6">
    <location>
        <begin position="530"/>
        <end position="539"/>
    </location>
</feature>
<feature type="region of interest" description="Disordered" evidence="6">
    <location>
        <begin position="430"/>
        <end position="457"/>
    </location>
</feature>
<evidence type="ECO:0000313" key="9">
    <source>
        <dbReference type="Proteomes" id="UP001217838"/>
    </source>
</evidence>
<keyword evidence="2 5" id="KW-0547">Nucleotide-binding</keyword>
<evidence type="ECO:0000259" key="7">
    <source>
        <dbReference type="PROSITE" id="PS50011"/>
    </source>
</evidence>
<dbReference type="PANTHER" id="PTHR43289:SF6">
    <property type="entry name" value="SERINE_THREONINE-PROTEIN KINASE NEKL-3"/>
    <property type="match status" value="1"/>
</dbReference>
<dbReference type="GO" id="GO:0016301">
    <property type="term" value="F:kinase activity"/>
    <property type="evidence" value="ECO:0007669"/>
    <property type="project" value="UniProtKB-KW"/>
</dbReference>
<feature type="region of interest" description="Disordered" evidence="6">
    <location>
        <begin position="1"/>
        <end position="30"/>
    </location>
</feature>
<dbReference type="PANTHER" id="PTHR43289">
    <property type="entry name" value="MITOGEN-ACTIVATED PROTEIN KINASE KINASE KINASE 20-RELATED"/>
    <property type="match status" value="1"/>
</dbReference>
<feature type="compositionally biased region" description="Pro residues" evidence="6">
    <location>
        <begin position="435"/>
        <end position="447"/>
    </location>
</feature>
<dbReference type="EMBL" id="JAQNDN010000001">
    <property type="protein sequence ID" value="MDC0666689.1"/>
    <property type="molecule type" value="Genomic_DNA"/>
</dbReference>
<keyword evidence="4 5" id="KW-0067">ATP-binding</keyword>
<dbReference type="Gene3D" id="3.30.200.20">
    <property type="entry name" value="Phosphorylase Kinase, domain 1"/>
    <property type="match status" value="1"/>
</dbReference>
<keyword evidence="9" id="KW-1185">Reference proteome</keyword>
<reference evidence="8 9" key="1">
    <citation type="submission" date="2022-11" db="EMBL/GenBank/DDBJ databases">
        <title>Minimal conservation of predation-associated metabolite biosynthetic gene clusters underscores biosynthetic potential of Myxococcota including descriptions for ten novel species: Archangium lansinium sp. nov., Myxococcus landrumus sp. nov., Nannocystis bai.</title>
        <authorList>
            <person name="Ahearne A."/>
            <person name="Stevens C."/>
            <person name="Dowd S."/>
        </authorList>
    </citation>
    <scope>NUCLEOTIDE SEQUENCE [LARGE SCALE GENOMIC DNA]</scope>
    <source>
        <strain evidence="8 9">NCELM</strain>
    </source>
</reference>
<organism evidence="8 9">
    <name type="scientific">Nannocystis radixulma</name>
    <dbReference type="NCBI Taxonomy" id="2995305"/>
    <lineage>
        <taxon>Bacteria</taxon>
        <taxon>Pseudomonadati</taxon>
        <taxon>Myxococcota</taxon>
        <taxon>Polyangia</taxon>
        <taxon>Nannocystales</taxon>
        <taxon>Nannocystaceae</taxon>
        <taxon>Nannocystis</taxon>
    </lineage>
</organism>
<protein>
    <submittedName>
        <fullName evidence="8">Serine/threonine-protein kinase</fullName>
    </submittedName>
</protein>
<feature type="domain" description="Protein kinase" evidence="7">
    <location>
        <begin position="40"/>
        <end position="309"/>
    </location>
</feature>
<feature type="binding site" evidence="5">
    <location>
        <position position="69"/>
    </location>
    <ligand>
        <name>ATP</name>
        <dbReference type="ChEBI" id="CHEBI:30616"/>
    </ligand>
</feature>
<gene>
    <name evidence="8" type="ORF">POL58_03035</name>
</gene>
<dbReference type="SMART" id="SM00220">
    <property type="entry name" value="S_TKc"/>
    <property type="match status" value="1"/>
</dbReference>
<dbReference type="Gene3D" id="1.10.510.10">
    <property type="entry name" value="Transferase(Phosphotransferase) domain 1"/>
    <property type="match status" value="1"/>
</dbReference>
<sequence length="561" mass="59740">MKFTEEEADAAERTEAHATSALPEPPRPDTRVGVLLADRYRIMERLGKGGMAAVYRAVDRGSGMEYAIKFLDRRFTADPDMARRCQREARTMAEIESRHVPRAFVVGTTPENEIYFVMEFLRGRDLDQVLTREGPLPWRRAAAIGVQLGEALAAAHACNIIHRDVKPSNCFLVEGGDHGDDFVKLIDFGIAKDLDASGEQTGLGMVLGTPGYVAPELLAGESRASPATDVYGLGVTIYKLMTGRLPWSAGSGCDVTYAQMHEPPRPLHEHVRGSLPPTVGAAVMQAFERDPSRRFRSVAELMAALRLALEEPRAVPPSGSALRETPVTGAAAQPTWRREAALAAAMAAGLFGGAWALAPESKPGRGESGRVPVSAVRPMTTPIVEIKSASESVRERPVIAAAPVAAAPTEPPLEVAAAPPEVLPAEPTVADAPAASPPAEPPAPARPFPTGKVQSQLDQRVTDLRVCAKPGSERMHFTLLVEPDGSVREVQATPASFRQCVADQLDGVVFASSDAGGQLTYTFRAIEATKPAAKSSPKPSAKKAAKGDALDDDLLPVGRSK</sequence>
<dbReference type="SUPFAM" id="SSF56112">
    <property type="entry name" value="Protein kinase-like (PK-like)"/>
    <property type="match status" value="1"/>
</dbReference>
<evidence type="ECO:0000256" key="3">
    <source>
        <dbReference type="ARBA" id="ARBA00022777"/>
    </source>
</evidence>
<dbReference type="RefSeq" id="WP_271994309.1">
    <property type="nucleotide sequence ID" value="NZ_JAQNDN010000001.1"/>
</dbReference>
<evidence type="ECO:0000256" key="2">
    <source>
        <dbReference type="ARBA" id="ARBA00022741"/>
    </source>
</evidence>
<dbReference type="PROSITE" id="PS00107">
    <property type="entry name" value="PROTEIN_KINASE_ATP"/>
    <property type="match status" value="1"/>
</dbReference>
<evidence type="ECO:0000313" key="8">
    <source>
        <dbReference type="EMBL" id="MDC0666689.1"/>
    </source>
</evidence>
<evidence type="ECO:0000256" key="4">
    <source>
        <dbReference type="ARBA" id="ARBA00022840"/>
    </source>
</evidence>